<comment type="caution">
    <text evidence="3">The sequence shown here is derived from an EMBL/GenBank/DDBJ whole genome shotgun (WGS) entry which is preliminary data.</text>
</comment>
<dbReference type="Pfam" id="PF22768">
    <property type="entry name" value="SPP1_Dit"/>
    <property type="match status" value="1"/>
</dbReference>
<sequence length="487" mass="56216">MRKSMTFNGQKKPWLHLLEGRQKSPFAPIRNNLIRVNGKAGAYVSGKETDVLYITQPIGFVVDNDEHALQLKDELAAWLVTNEAVPLEFDDEPGRTYYAEIEGTIEDFSKFVDQRRGVITFLCADPYSYGPEKTLTFPADIVTIENQGTAKADPIFELEATKKTTFAMVSNQDDEYNLVGQPVDEDGHEQIIDKRVSVLYENGSMIDTWLPTSDMTDDYFIDVSGSMMTDDAGIRTQSYGTGNRMHGPAVMKELPKTLQDFEIETTFDIISRRPEENFRMEIYFHDENMNMLGKLGIKDDNRSYLRRRGLGRVGPYRGSGSKNGYAIGKHNYSYDDSRETTLMYLRVKREGKRYTFYIAEWYNRKHRRNITATYNDVNNLYQGKLKYITLFIGKYQDRPNPARLRINSVEVFELARIVEDQTPYILYPGDVIEFDHAEKDIRLNGESRKDLKNFGASFFTLKKGENMLIVTPEDSFNTKVTFRNRYL</sequence>
<dbReference type="Pfam" id="PF05709">
    <property type="entry name" value="Sipho_tail"/>
    <property type="match status" value="1"/>
</dbReference>
<dbReference type="InterPro" id="IPR006520">
    <property type="entry name" value="Dit_BPSPP_N"/>
</dbReference>
<evidence type="ECO:0000259" key="2">
    <source>
        <dbReference type="Pfam" id="PF22768"/>
    </source>
</evidence>
<dbReference type="NCBIfam" id="TIGR01633">
    <property type="entry name" value="phi3626_gp14_N"/>
    <property type="match status" value="1"/>
</dbReference>
<keyword evidence="4" id="KW-1185">Reference proteome</keyword>
<accession>A0A2V3W3E7</accession>
<dbReference type="Gene3D" id="2.40.30.200">
    <property type="match status" value="1"/>
</dbReference>
<evidence type="ECO:0000313" key="4">
    <source>
        <dbReference type="Proteomes" id="UP000247978"/>
    </source>
</evidence>
<organism evidence="3 4">
    <name type="scientific">Pseudogracilibacillus auburnensis</name>
    <dbReference type="NCBI Taxonomy" id="1494959"/>
    <lineage>
        <taxon>Bacteria</taxon>
        <taxon>Bacillati</taxon>
        <taxon>Bacillota</taxon>
        <taxon>Bacilli</taxon>
        <taxon>Bacillales</taxon>
        <taxon>Bacillaceae</taxon>
        <taxon>Pseudogracilibacillus</taxon>
    </lineage>
</organism>
<dbReference type="Gene3D" id="2.60.120.860">
    <property type="match status" value="1"/>
</dbReference>
<dbReference type="OrthoDB" id="3078561at2"/>
<evidence type="ECO:0000313" key="3">
    <source>
        <dbReference type="EMBL" id="PXW88827.1"/>
    </source>
</evidence>
<feature type="domain" description="Siphovirus-type tail component C-terminal" evidence="2">
    <location>
        <begin position="424"/>
        <end position="486"/>
    </location>
</feature>
<feature type="domain" description="Siphovirus-type tail component RIFT-related" evidence="1">
    <location>
        <begin position="15"/>
        <end position="123"/>
    </location>
</feature>
<dbReference type="InterPro" id="IPR008841">
    <property type="entry name" value="Siphovirus-type_tail_N"/>
</dbReference>
<protein>
    <submittedName>
        <fullName evidence="3">Putative phage tail component-like protein</fullName>
    </submittedName>
</protein>
<dbReference type="AlphaFoldDB" id="A0A2V3W3E7"/>
<dbReference type="InterPro" id="IPR054738">
    <property type="entry name" value="Siphovirus-type_tail_C"/>
</dbReference>
<proteinExistence type="predicted"/>
<evidence type="ECO:0000259" key="1">
    <source>
        <dbReference type="Pfam" id="PF05709"/>
    </source>
</evidence>
<name>A0A2V3W3E7_9BACI</name>
<gene>
    <name evidence="3" type="ORF">DFR56_103333</name>
</gene>
<dbReference type="EMBL" id="QJJQ01000003">
    <property type="protein sequence ID" value="PXW88827.1"/>
    <property type="molecule type" value="Genomic_DNA"/>
</dbReference>
<reference evidence="3 4" key="1">
    <citation type="submission" date="2018-05" db="EMBL/GenBank/DDBJ databases">
        <title>Genomic Encyclopedia of Type Strains, Phase IV (KMG-IV): sequencing the most valuable type-strain genomes for metagenomic binning, comparative biology and taxonomic classification.</title>
        <authorList>
            <person name="Goeker M."/>
        </authorList>
    </citation>
    <scope>NUCLEOTIDE SEQUENCE [LARGE SCALE GENOMIC DNA]</scope>
    <source>
        <strain evidence="3 4">DSM 28556</strain>
    </source>
</reference>
<dbReference type="RefSeq" id="WP_158525520.1">
    <property type="nucleotide sequence ID" value="NZ_JBHUHB010000001.1"/>
</dbReference>
<dbReference type="Proteomes" id="UP000247978">
    <property type="component" value="Unassembled WGS sequence"/>
</dbReference>